<evidence type="ECO:0000313" key="1">
    <source>
        <dbReference type="EMBL" id="OIV36648.1"/>
    </source>
</evidence>
<proteinExistence type="predicted"/>
<accession>A0A1J7C516</accession>
<sequence>MRSEVLDLPDGVDPRAVRRWVERVLRGRPGAATAGRIAEALALDTFKWFHGRPCRVRVAERARGAGVRVSVTARLPLAPAADGLVPGRPMDAVRKETPVYGCRESMREGTSTIWAEARTRG</sequence>
<keyword evidence="2" id="KW-1185">Reference proteome</keyword>
<evidence type="ECO:0000313" key="2">
    <source>
        <dbReference type="Proteomes" id="UP000243342"/>
    </source>
</evidence>
<organism evidence="1 2">
    <name type="scientific">Mangrovactinospora gilvigrisea</name>
    <dbReference type="NCBI Taxonomy" id="1428644"/>
    <lineage>
        <taxon>Bacteria</taxon>
        <taxon>Bacillati</taxon>
        <taxon>Actinomycetota</taxon>
        <taxon>Actinomycetes</taxon>
        <taxon>Kitasatosporales</taxon>
        <taxon>Streptomycetaceae</taxon>
        <taxon>Mangrovactinospora</taxon>
    </lineage>
</organism>
<dbReference type="Proteomes" id="UP000243342">
    <property type="component" value="Unassembled WGS sequence"/>
</dbReference>
<reference evidence="1 2" key="1">
    <citation type="submission" date="2016-10" db="EMBL/GenBank/DDBJ databases">
        <title>Genome sequence of Streptomyces gilvigriseus MUSC 26.</title>
        <authorList>
            <person name="Lee L.-H."/>
            <person name="Ser H.-L."/>
        </authorList>
    </citation>
    <scope>NUCLEOTIDE SEQUENCE [LARGE SCALE GENOMIC DNA]</scope>
    <source>
        <strain evidence="1 2">MUSC 26</strain>
    </source>
</reference>
<protein>
    <submittedName>
        <fullName evidence="1">Uncharacterized protein</fullName>
    </submittedName>
</protein>
<dbReference type="EMBL" id="MLCF01000082">
    <property type="protein sequence ID" value="OIV36648.1"/>
    <property type="molecule type" value="Genomic_DNA"/>
</dbReference>
<dbReference type="STRING" id="1428644.BIV57_15215"/>
<comment type="caution">
    <text evidence="1">The sequence shown here is derived from an EMBL/GenBank/DDBJ whole genome shotgun (WGS) entry which is preliminary data.</text>
</comment>
<dbReference type="AlphaFoldDB" id="A0A1J7C516"/>
<gene>
    <name evidence="1" type="ORF">BIV57_15215</name>
</gene>
<name>A0A1J7C516_9ACTN</name>
<dbReference type="RefSeq" id="WP_071657404.1">
    <property type="nucleotide sequence ID" value="NZ_MLCF01000082.1"/>
</dbReference>